<dbReference type="Pfam" id="PF08478">
    <property type="entry name" value="POTRA_1"/>
    <property type="match status" value="1"/>
</dbReference>
<dbReference type="EMBL" id="JBBLZC010000004">
    <property type="protein sequence ID" value="MEK0082576.1"/>
    <property type="molecule type" value="Genomic_DNA"/>
</dbReference>
<dbReference type="RefSeq" id="WP_418158429.1">
    <property type="nucleotide sequence ID" value="NZ_JBBLZC010000004.1"/>
</dbReference>
<dbReference type="Proteomes" id="UP001375743">
    <property type="component" value="Unassembled WGS sequence"/>
</dbReference>
<dbReference type="InterPro" id="IPR026579">
    <property type="entry name" value="FtsQ"/>
</dbReference>
<evidence type="ECO:0000256" key="2">
    <source>
        <dbReference type="ARBA" id="ARBA00022475"/>
    </source>
</evidence>
<dbReference type="PANTHER" id="PTHR35851:SF1">
    <property type="entry name" value="CELL DIVISION PROTEIN FTSQ"/>
    <property type="match status" value="1"/>
</dbReference>
<feature type="domain" description="POTRA" evidence="10">
    <location>
        <begin position="70"/>
        <end position="138"/>
    </location>
</feature>
<keyword evidence="2 9" id="KW-1003">Cell membrane</keyword>
<evidence type="ECO:0000256" key="5">
    <source>
        <dbReference type="ARBA" id="ARBA00022692"/>
    </source>
</evidence>
<evidence type="ECO:0000313" key="12">
    <source>
        <dbReference type="Proteomes" id="UP001375743"/>
    </source>
</evidence>
<dbReference type="InterPro" id="IPR034746">
    <property type="entry name" value="POTRA"/>
</dbReference>
<dbReference type="InterPro" id="IPR045335">
    <property type="entry name" value="FtsQ_C_sf"/>
</dbReference>
<keyword evidence="3 9" id="KW-0997">Cell inner membrane</keyword>
<dbReference type="PROSITE" id="PS51779">
    <property type="entry name" value="POTRA"/>
    <property type="match status" value="1"/>
</dbReference>
<evidence type="ECO:0000256" key="6">
    <source>
        <dbReference type="ARBA" id="ARBA00022989"/>
    </source>
</evidence>
<gene>
    <name evidence="9" type="primary">ftsQ</name>
    <name evidence="11" type="ORF">U1T56_05400</name>
</gene>
<comment type="subcellular location">
    <subcellularLocation>
        <location evidence="9">Cell inner membrane</location>
        <topology evidence="9">Single-pass type II membrane protein</topology>
    </subcellularLocation>
    <subcellularLocation>
        <location evidence="1">Membrane</location>
    </subcellularLocation>
    <text evidence="9">Localizes to the division septum.</text>
</comment>
<evidence type="ECO:0000259" key="10">
    <source>
        <dbReference type="PROSITE" id="PS51779"/>
    </source>
</evidence>
<keyword evidence="8 9" id="KW-0131">Cell cycle</keyword>
<evidence type="ECO:0000256" key="1">
    <source>
        <dbReference type="ARBA" id="ARBA00004370"/>
    </source>
</evidence>
<dbReference type="Pfam" id="PF03799">
    <property type="entry name" value="FtsQ_DivIB_C"/>
    <property type="match status" value="1"/>
</dbReference>
<keyword evidence="7 9" id="KW-0472">Membrane</keyword>
<evidence type="ECO:0000256" key="9">
    <source>
        <dbReference type="HAMAP-Rule" id="MF_00911"/>
    </source>
</evidence>
<dbReference type="InterPro" id="IPR005548">
    <property type="entry name" value="Cell_div_FtsQ/DivIB_C"/>
</dbReference>
<reference evidence="11 12" key="1">
    <citation type="submission" date="2024-01" db="EMBL/GenBank/DDBJ databases">
        <title>Multi-omics insights into the function and evolution of sodium benzoate biodegradation pathways in Benzoatithermus flavus gen. nov., sp. nov. from hot spring.</title>
        <authorList>
            <person name="Hu C.-J."/>
            <person name="Li W.-J."/>
        </authorList>
    </citation>
    <scope>NUCLEOTIDE SEQUENCE [LARGE SCALE GENOMIC DNA]</scope>
    <source>
        <strain evidence="11 12">SYSU G07066</strain>
    </source>
</reference>
<evidence type="ECO:0000256" key="4">
    <source>
        <dbReference type="ARBA" id="ARBA00022618"/>
    </source>
</evidence>
<evidence type="ECO:0000313" key="11">
    <source>
        <dbReference type="EMBL" id="MEK0082576.1"/>
    </source>
</evidence>
<comment type="caution">
    <text evidence="11">The sequence shown here is derived from an EMBL/GenBank/DDBJ whole genome shotgun (WGS) entry which is preliminary data.</text>
</comment>
<evidence type="ECO:0000256" key="3">
    <source>
        <dbReference type="ARBA" id="ARBA00022519"/>
    </source>
</evidence>
<dbReference type="InterPro" id="IPR013685">
    <property type="entry name" value="POTRA_FtsQ_type"/>
</dbReference>
<sequence>MNRLARRTRASLRRPPPRRWATRARSAVLAVVGLGLAGYAAEALWRSPAMARFTASMSRQLLEASAGAGFVVTRVYSEGRVLADEQILQKALEPYYGKPILQVDLGELKERVENVPWIRSVSVGRRLPDTLWIRLEEHRPIARWLDGSRQVLVSDAGEVVRIKNAGRFRHLPLLFGDGAPARAEELLRLVVREPELAPHVTGARLVGQRRWDIYLDGRIEVRLPAEGADAAWRRLAAEQRASAILGRAITAIDLRNPEWLTVQIANDALEKHETGPGA</sequence>
<comment type="similarity">
    <text evidence="9">Belongs to the FtsQ/DivIB family. FtsQ subfamily.</text>
</comment>
<evidence type="ECO:0000256" key="8">
    <source>
        <dbReference type="ARBA" id="ARBA00023306"/>
    </source>
</evidence>
<keyword evidence="4 9" id="KW-0132">Cell division</keyword>
<comment type="function">
    <text evidence="9">Essential cell division protein.</text>
</comment>
<keyword evidence="12" id="KW-1185">Reference proteome</keyword>
<dbReference type="Gene3D" id="3.40.50.11690">
    <property type="entry name" value="Cell division protein FtsQ/DivIB"/>
    <property type="match status" value="1"/>
</dbReference>
<accession>A0ABU8XNZ5</accession>
<keyword evidence="5 9" id="KW-0812">Transmembrane</keyword>
<dbReference type="GO" id="GO:0051301">
    <property type="term" value="P:cell division"/>
    <property type="evidence" value="ECO:0007669"/>
    <property type="project" value="UniProtKB-KW"/>
</dbReference>
<protein>
    <recommendedName>
        <fullName evidence="9">Cell division protein FtsQ</fullName>
    </recommendedName>
</protein>
<keyword evidence="6 9" id="KW-1133">Transmembrane helix</keyword>
<name>A0ABU8XNZ5_9PROT</name>
<proteinExistence type="inferred from homology"/>
<dbReference type="HAMAP" id="MF_00911">
    <property type="entry name" value="FtsQ_subfam"/>
    <property type="match status" value="1"/>
</dbReference>
<organism evidence="11 12">
    <name type="scientific">Benzoatithermus flavus</name>
    <dbReference type="NCBI Taxonomy" id="3108223"/>
    <lineage>
        <taxon>Bacteria</taxon>
        <taxon>Pseudomonadati</taxon>
        <taxon>Pseudomonadota</taxon>
        <taxon>Alphaproteobacteria</taxon>
        <taxon>Geminicoccales</taxon>
        <taxon>Geminicoccaceae</taxon>
        <taxon>Benzoatithermus</taxon>
    </lineage>
</organism>
<dbReference type="Gene3D" id="3.10.20.310">
    <property type="entry name" value="membrane protein fhac"/>
    <property type="match status" value="1"/>
</dbReference>
<dbReference type="PANTHER" id="PTHR35851">
    <property type="entry name" value="CELL DIVISION PROTEIN FTSQ"/>
    <property type="match status" value="1"/>
</dbReference>
<evidence type="ECO:0000256" key="7">
    <source>
        <dbReference type="ARBA" id="ARBA00023136"/>
    </source>
</evidence>